<dbReference type="AlphaFoldDB" id="A0A0R3WSP8"/>
<dbReference type="STRING" id="6205.A0A0R3WSP8"/>
<protein>
    <submittedName>
        <fullName evidence="1 3">Uncharacterized protein</fullName>
    </submittedName>
</protein>
<proteinExistence type="predicted"/>
<keyword evidence="2" id="KW-1185">Reference proteome</keyword>
<accession>A0A0R3WSP8</accession>
<reference evidence="3" key="1">
    <citation type="submission" date="2017-02" db="UniProtKB">
        <authorList>
            <consortium name="WormBaseParasite"/>
        </authorList>
    </citation>
    <scope>IDENTIFICATION</scope>
</reference>
<gene>
    <name evidence="1" type="ORF">TTAC_LOCUS3771</name>
</gene>
<dbReference type="WBParaSite" id="TTAC_0000378801-mRNA-1">
    <property type="protein sequence ID" value="TTAC_0000378801-mRNA-1"/>
    <property type="gene ID" value="TTAC_0000378801"/>
</dbReference>
<evidence type="ECO:0000313" key="2">
    <source>
        <dbReference type="Proteomes" id="UP000274429"/>
    </source>
</evidence>
<sequence>MVCTGDCDGTFYHPDGIEWLIRLYSQMHEIEAEAAPSPSPSAENNRGNLEASLSDALSKLLLQRRQYLSEDEGDDSDSF</sequence>
<name>A0A0R3WSP8_HYDTA</name>
<evidence type="ECO:0000313" key="3">
    <source>
        <dbReference type="WBParaSite" id="TTAC_0000378801-mRNA-1"/>
    </source>
</evidence>
<reference evidence="1 2" key="2">
    <citation type="submission" date="2018-11" db="EMBL/GenBank/DDBJ databases">
        <authorList>
            <consortium name="Pathogen Informatics"/>
        </authorList>
    </citation>
    <scope>NUCLEOTIDE SEQUENCE [LARGE SCALE GENOMIC DNA]</scope>
</reference>
<evidence type="ECO:0000313" key="1">
    <source>
        <dbReference type="EMBL" id="VDM23331.1"/>
    </source>
</evidence>
<dbReference type="EMBL" id="UYWX01003026">
    <property type="protein sequence ID" value="VDM23331.1"/>
    <property type="molecule type" value="Genomic_DNA"/>
</dbReference>
<organism evidence="3">
    <name type="scientific">Hydatigena taeniaeformis</name>
    <name type="common">Feline tapeworm</name>
    <name type="synonym">Taenia taeniaeformis</name>
    <dbReference type="NCBI Taxonomy" id="6205"/>
    <lineage>
        <taxon>Eukaryota</taxon>
        <taxon>Metazoa</taxon>
        <taxon>Spiralia</taxon>
        <taxon>Lophotrochozoa</taxon>
        <taxon>Platyhelminthes</taxon>
        <taxon>Cestoda</taxon>
        <taxon>Eucestoda</taxon>
        <taxon>Cyclophyllidea</taxon>
        <taxon>Taeniidae</taxon>
        <taxon>Hydatigera</taxon>
    </lineage>
</organism>
<dbReference type="Proteomes" id="UP000274429">
    <property type="component" value="Unassembled WGS sequence"/>
</dbReference>